<dbReference type="EMBL" id="SDHW01000006">
    <property type="protein sequence ID" value="RXK58385.1"/>
    <property type="molecule type" value="Genomic_DNA"/>
</dbReference>
<comment type="caution">
    <text evidence="2">The sequence shown here is derived from an EMBL/GenBank/DDBJ whole genome shotgun (WGS) entry which is preliminary data.</text>
</comment>
<dbReference type="AlphaFoldDB" id="A0A4Q1CEW0"/>
<name>A0A4Q1CEW0_9BACT</name>
<dbReference type="InterPro" id="IPR036709">
    <property type="entry name" value="Autotransporte_beta_dom_sf"/>
</dbReference>
<proteinExistence type="predicted"/>
<evidence type="ECO:0000313" key="2">
    <source>
        <dbReference type="EMBL" id="RXK58385.1"/>
    </source>
</evidence>
<organism evidence="2 3">
    <name type="scientific">Lacibacter luteus</name>
    <dbReference type="NCBI Taxonomy" id="2508719"/>
    <lineage>
        <taxon>Bacteria</taxon>
        <taxon>Pseudomonadati</taxon>
        <taxon>Bacteroidota</taxon>
        <taxon>Chitinophagia</taxon>
        <taxon>Chitinophagales</taxon>
        <taxon>Chitinophagaceae</taxon>
        <taxon>Lacibacter</taxon>
    </lineage>
</organism>
<dbReference type="PROSITE" id="PS51257">
    <property type="entry name" value="PROKAR_LIPOPROTEIN"/>
    <property type="match status" value="1"/>
</dbReference>
<protein>
    <recommendedName>
        <fullName evidence="4">Outer membrane protein beta-barrel domain-containing protein</fullName>
    </recommendedName>
</protein>
<dbReference type="RefSeq" id="WP_129132185.1">
    <property type="nucleotide sequence ID" value="NZ_SDHW01000006.1"/>
</dbReference>
<keyword evidence="3" id="KW-1185">Reference proteome</keyword>
<reference evidence="2 3" key="1">
    <citation type="submission" date="2019-01" db="EMBL/GenBank/DDBJ databases">
        <title>Lacibacter sp. strain TTM-7.</title>
        <authorList>
            <person name="Chen W.-M."/>
        </authorList>
    </citation>
    <scope>NUCLEOTIDE SEQUENCE [LARGE SCALE GENOMIC DNA]</scope>
    <source>
        <strain evidence="2 3">TTM-7</strain>
    </source>
</reference>
<feature type="signal peptide" evidence="1">
    <location>
        <begin position="1"/>
        <end position="27"/>
    </location>
</feature>
<dbReference type="SUPFAM" id="SSF103515">
    <property type="entry name" value="Autotransporter"/>
    <property type="match status" value="1"/>
</dbReference>
<dbReference type="Proteomes" id="UP000290204">
    <property type="component" value="Unassembled WGS sequence"/>
</dbReference>
<gene>
    <name evidence="2" type="ORF">ESA94_17245</name>
</gene>
<sequence>MKSQLHFFASAILLSMLFSSCTLFRFAYSPTIQQIPAFKEKNESRIIASAASSLVGTENSYSVQGAYAVTDHFALTAAWNGSLRSQDELTTSNGSGTTTTEVVKYNRTSAEFGAGIFYPVSLDKQVFFELYGGYGFGKNDITDNMTTNNGGNGFHKSKTNRFYFQPSFSFHPGNNFTLTPALRFTSIGYTNIQTNYDNNELELYQLLEIANKRLLFIEPALMTSFGFESAPWFRIQAQMNVSLLTGSTNTNYRSNYFSIGFQFDPVKAVKKK</sequence>
<accession>A0A4Q1CEW0</accession>
<evidence type="ECO:0000313" key="3">
    <source>
        <dbReference type="Proteomes" id="UP000290204"/>
    </source>
</evidence>
<evidence type="ECO:0008006" key="4">
    <source>
        <dbReference type="Google" id="ProtNLM"/>
    </source>
</evidence>
<evidence type="ECO:0000256" key="1">
    <source>
        <dbReference type="SAM" id="SignalP"/>
    </source>
</evidence>
<feature type="chain" id="PRO_5020290569" description="Outer membrane protein beta-barrel domain-containing protein" evidence="1">
    <location>
        <begin position="28"/>
        <end position="272"/>
    </location>
</feature>
<dbReference type="OrthoDB" id="636895at2"/>
<keyword evidence="1" id="KW-0732">Signal</keyword>